<reference evidence="1" key="1">
    <citation type="submission" date="2022-06" db="EMBL/GenBank/DDBJ databases">
        <title>The First Complete Genome of the Simian Malaria Parasite Plasmodium brasilianum.</title>
        <authorList>
            <person name="Bajic M."/>
            <person name="Ravishankar S."/>
        </authorList>
    </citation>
    <scope>NUCLEOTIDE SEQUENCE</scope>
    <source>
        <strain evidence="1">Bolivian I</strain>
    </source>
</reference>
<evidence type="ECO:0000313" key="1">
    <source>
        <dbReference type="EMBL" id="KAI4838718.1"/>
    </source>
</evidence>
<proteinExistence type="predicted"/>
<gene>
    <name evidence="1" type="ORF">MKS88_002223</name>
</gene>
<accession>A0ACB9Y9F4</accession>
<dbReference type="EMBL" id="CM043776">
    <property type="protein sequence ID" value="KAI4838718.1"/>
    <property type="molecule type" value="Genomic_DNA"/>
</dbReference>
<evidence type="ECO:0000313" key="2">
    <source>
        <dbReference type="Proteomes" id="UP001056978"/>
    </source>
</evidence>
<dbReference type="Proteomes" id="UP001056978">
    <property type="component" value="Chromosome 8"/>
</dbReference>
<keyword evidence="2" id="KW-1185">Reference proteome</keyword>
<protein>
    <submittedName>
        <fullName evidence="1">Uncharacterized protein</fullName>
    </submittedName>
</protein>
<name>A0ACB9Y9F4_PLABR</name>
<organism evidence="1 2">
    <name type="scientific">Plasmodium brasilianum</name>
    <dbReference type="NCBI Taxonomy" id="5824"/>
    <lineage>
        <taxon>Eukaryota</taxon>
        <taxon>Sar</taxon>
        <taxon>Alveolata</taxon>
        <taxon>Apicomplexa</taxon>
        <taxon>Aconoidasida</taxon>
        <taxon>Haemosporida</taxon>
        <taxon>Plasmodiidae</taxon>
        <taxon>Plasmodium</taxon>
        <taxon>Plasmodium (Plasmodium)</taxon>
    </lineage>
</organism>
<sequence length="368" mass="43128">MQLCNNIKDAKHITYEKLLGKLLNPYIFSKSLNKGYNVYSILNYKIVRKLKLFEDTIKAQPKRITEFIGDNKYNRELRNKLSNIVKYKSQFVRRRILEGRLRNSSSNRKRYEVCPVEQKNIPNFIGLYELQFNGLDEVKKHLSECINKGESQLEEGKKYLLEYKDKDYKVVYKFHFSGGRGNMPQNNNNNNNYDQYLEVGRINFPHDNKNYDPQFVEARRAFLHCDNNHDLYFEGAWRNLPNNREKYKISNIEKNDDPNIIGLGNWKASNKGKYNSHSIGLKNETLNNKENSKLRNEINNNLSDSKKNYKPKIVGFGSLKIANNENYDSQPLGLDYEASNNKKHSKLPNGQLKDNLSHNKNNSKPKND</sequence>
<comment type="caution">
    <text evidence="1">The sequence shown here is derived from an EMBL/GenBank/DDBJ whole genome shotgun (WGS) entry which is preliminary data.</text>
</comment>